<organism evidence="1 2">
    <name type="scientific">Steinernema carpocapsae</name>
    <name type="common">Entomopathogenic nematode</name>
    <dbReference type="NCBI Taxonomy" id="34508"/>
    <lineage>
        <taxon>Eukaryota</taxon>
        <taxon>Metazoa</taxon>
        <taxon>Ecdysozoa</taxon>
        <taxon>Nematoda</taxon>
        <taxon>Chromadorea</taxon>
        <taxon>Rhabditida</taxon>
        <taxon>Tylenchina</taxon>
        <taxon>Panagrolaimomorpha</taxon>
        <taxon>Strongyloidoidea</taxon>
        <taxon>Steinernematidae</taxon>
        <taxon>Steinernema</taxon>
    </lineage>
</organism>
<accession>A0A4U5LYA5</accession>
<protein>
    <submittedName>
        <fullName evidence="1">Uncharacterized protein</fullName>
    </submittedName>
</protein>
<dbReference type="AlphaFoldDB" id="A0A4U5LYA5"/>
<gene>
    <name evidence="1" type="ORF">L596_028380</name>
</gene>
<sequence length="115" mass="11874">MTGACKTLEALETAFVGVALLWEAFEIIGAILGDILDGVLEAEDARVAWLGDILDGVPFSREAVVLPGVLIMVGVACVALDDILDCVALLGDILDGVPALLGVPTFLMMVGMTCA</sequence>
<comment type="caution">
    <text evidence="1">The sequence shown here is derived from an EMBL/GenBank/DDBJ whole genome shotgun (WGS) entry which is preliminary data.</text>
</comment>
<dbReference type="EMBL" id="AZBU02000011">
    <property type="protein sequence ID" value="TKR61246.1"/>
    <property type="molecule type" value="Genomic_DNA"/>
</dbReference>
<keyword evidence="2" id="KW-1185">Reference proteome</keyword>
<reference evidence="1 2" key="1">
    <citation type="journal article" date="2015" name="Genome Biol.">
        <title>Comparative genomics of Steinernema reveals deeply conserved gene regulatory networks.</title>
        <authorList>
            <person name="Dillman A.R."/>
            <person name="Macchietto M."/>
            <person name="Porter C.F."/>
            <person name="Rogers A."/>
            <person name="Williams B."/>
            <person name="Antoshechkin I."/>
            <person name="Lee M.M."/>
            <person name="Goodwin Z."/>
            <person name="Lu X."/>
            <person name="Lewis E.E."/>
            <person name="Goodrich-Blair H."/>
            <person name="Stock S.P."/>
            <person name="Adams B.J."/>
            <person name="Sternberg P.W."/>
            <person name="Mortazavi A."/>
        </authorList>
    </citation>
    <scope>NUCLEOTIDE SEQUENCE [LARGE SCALE GENOMIC DNA]</scope>
    <source>
        <strain evidence="1 2">ALL</strain>
    </source>
</reference>
<evidence type="ECO:0000313" key="2">
    <source>
        <dbReference type="Proteomes" id="UP000298663"/>
    </source>
</evidence>
<reference evidence="1 2" key="2">
    <citation type="journal article" date="2019" name="G3 (Bethesda)">
        <title>Hybrid Assembly of the Genome of the Entomopathogenic Nematode Steinernema carpocapsae Identifies the X-Chromosome.</title>
        <authorList>
            <person name="Serra L."/>
            <person name="Macchietto M."/>
            <person name="Macias-Munoz A."/>
            <person name="McGill C.J."/>
            <person name="Rodriguez I.M."/>
            <person name="Rodriguez B."/>
            <person name="Murad R."/>
            <person name="Mortazavi A."/>
        </authorList>
    </citation>
    <scope>NUCLEOTIDE SEQUENCE [LARGE SCALE GENOMIC DNA]</scope>
    <source>
        <strain evidence="1 2">ALL</strain>
    </source>
</reference>
<proteinExistence type="predicted"/>
<name>A0A4U5LYA5_STECR</name>
<dbReference type="Proteomes" id="UP000298663">
    <property type="component" value="Unassembled WGS sequence"/>
</dbReference>
<evidence type="ECO:0000313" key="1">
    <source>
        <dbReference type="EMBL" id="TKR61246.1"/>
    </source>
</evidence>